<feature type="domain" description="Transcription regulator TrmB N-terminal" evidence="2">
    <location>
        <begin position="4"/>
        <end position="72"/>
    </location>
</feature>
<evidence type="ECO:0000259" key="2">
    <source>
        <dbReference type="Pfam" id="PF01978"/>
    </source>
</evidence>
<reference evidence="4" key="2">
    <citation type="submission" date="2020-09" db="EMBL/GenBank/DDBJ databases">
        <authorList>
            <person name="Sun Q."/>
            <person name="Ohkuma M."/>
        </authorList>
    </citation>
    <scope>NUCLEOTIDE SEQUENCE</scope>
    <source>
        <strain evidence="4">JCM 19596</strain>
    </source>
</reference>
<evidence type="ECO:0000256" key="1">
    <source>
        <dbReference type="SAM" id="MobiDB-lite"/>
    </source>
</evidence>
<dbReference type="EMBL" id="BMPG01000001">
    <property type="protein sequence ID" value="GGL50365.1"/>
    <property type="molecule type" value="Genomic_DNA"/>
</dbReference>
<accession>A0A830FIE9</accession>
<dbReference type="Gene3D" id="3.30.870.10">
    <property type="entry name" value="Endonuclease Chain A"/>
    <property type="match status" value="1"/>
</dbReference>
<evidence type="ECO:0000259" key="3">
    <source>
        <dbReference type="Pfam" id="PF24217"/>
    </source>
</evidence>
<evidence type="ECO:0000313" key="5">
    <source>
        <dbReference type="Proteomes" id="UP000607197"/>
    </source>
</evidence>
<dbReference type="Pfam" id="PF01978">
    <property type="entry name" value="TrmB"/>
    <property type="match status" value="1"/>
</dbReference>
<feature type="compositionally biased region" description="Basic and acidic residues" evidence="1">
    <location>
        <begin position="269"/>
        <end position="284"/>
    </location>
</feature>
<dbReference type="InterPro" id="IPR051797">
    <property type="entry name" value="TrmB-like"/>
</dbReference>
<gene>
    <name evidence="4" type="ORF">GCM10009039_05630</name>
</gene>
<reference evidence="4" key="1">
    <citation type="journal article" date="2014" name="Int. J. Syst. Evol. Microbiol.">
        <title>Complete genome sequence of Corynebacterium casei LMG S-19264T (=DSM 44701T), isolated from a smear-ripened cheese.</title>
        <authorList>
            <consortium name="US DOE Joint Genome Institute (JGI-PGF)"/>
            <person name="Walter F."/>
            <person name="Albersmeier A."/>
            <person name="Kalinowski J."/>
            <person name="Ruckert C."/>
        </authorList>
    </citation>
    <scope>NUCLEOTIDE SEQUENCE</scope>
    <source>
        <strain evidence="4">JCM 19596</strain>
    </source>
</reference>
<dbReference type="InterPro" id="IPR055859">
    <property type="entry name" value="DUF7436"/>
</dbReference>
<dbReference type="InterPro" id="IPR002831">
    <property type="entry name" value="Tscrpt_reg_TrmB_N"/>
</dbReference>
<dbReference type="RefSeq" id="WP_188975623.1">
    <property type="nucleotide sequence ID" value="NZ_BMPG01000001.1"/>
</dbReference>
<proteinExistence type="predicted"/>
<dbReference type="InterPro" id="IPR036390">
    <property type="entry name" value="WH_DNA-bd_sf"/>
</dbReference>
<name>A0A830FIE9_9EURY</name>
<dbReference type="Proteomes" id="UP000607197">
    <property type="component" value="Unassembled WGS sequence"/>
</dbReference>
<keyword evidence="5" id="KW-1185">Reference proteome</keyword>
<protein>
    <submittedName>
        <fullName evidence="4">Transcriptional regulator</fullName>
    </submittedName>
</protein>
<evidence type="ECO:0000313" key="4">
    <source>
        <dbReference type="EMBL" id="GGL50365.1"/>
    </source>
</evidence>
<dbReference type="PANTHER" id="PTHR34293">
    <property type="entry name" value="HTH-TYPE TRANSCRIPTIONAL REGULATOR TRMBL2"/>
    <property type="match status" value="1"/>
</dbReference>
<feature type="region of interest" description="Disordered" evidence="1">
    <location>
        <begin position="259"/>
        <end position="291"/>
    </location>
</feature>
<dbReference type="PANTHER" id="PTHR34293:SF1">
    <property type="entry name" value="HTH-TYPE TRANSCRIPTIONAL REGULATOR TRMBL2"/>
    <property type="match status" value="1"/>
</dbReference>
<organism evidence="4 5">
    <name type="scientific">Halocalculus aciditolerans</name>
    <dbReference type="NCBI Taxonomy" id="1383812"/>
    <lineage>
        <taxon>Archaea</taxon>
        <taxon>Methanobacteriati</taxon>
        <taxon>Methanobacteriota</taxon>
        <taxon>Stenosarchaea group</taxon>
        <taxon>Halobacteria</taxon>
        <taxon>Halobacteriales</taxon>
        <taxon>Halobacteriaceae</taxon>
        <taxon>Halocalculus</taxon>
    </lineage>
</organism>
<sequence length="291" mass="31232">MATLRDLGLSEYEANAYRSLLETGPTTAKELSAASDVPMGRIYDVLSSLESQHLVRAQSAGRPKSYAAVDPESALDDLLAARKRELAEQAEQYEDIVDDLTGELSGVDTPDAGFWEAAVGPDDAVSLLLERIATADDHVLMAAATPVNGIDLSDVSNRLLTALVDAVDRGVTVDLLANTDLYAELPTDINEQYVTELLARDGYDARATDAVDGDLTVIDDAEVCLSMPNPVDHEETFALVAVTDPEFAAEVTDELRETWQDATPLTAAEPERANAEPDDAHTEFGDANPEP</sequence>
<dbReference type="Pfam" id="PF24217">
    <property type="entry name" value="DUF7436"/>
    <property type="match status" value="1"/>
</dbReference>
<dbReference type="InterPro" id="IPR036388">
    <property type="entry name" value="WH-like_DNA-bd_sf"/>
</dbReference>
<dbReference type="SUPFAM" id="SSF46785">
    <property type="entry name" value="Winged helix' DNA-binding domain"/>
    <property type="match status" value="1"/>
</dbReference>
<comment type="caution">
    <text evidence="4">The sequence shown here is derived from an EMBL/GenBank/DDBJ whole genome shotgun (WGS) entry which is preliminary data.</text>
</comment>
<dbReference type="SUPFAM" id="SSF56024">
    <property type="entry name" value="Phospholipase D/nuclease"/>
    <property type="match status" value="1"/>
</dbReference>
<dbReference type="OrthoDB" id="202962at2157"/>
<dbReference type="AlphaFoldDB" id="A0A830FIE9"/>
<feature type="domain" description="DUF7436" evidence="3">
    <location>
        <begin position="111"/>
        <end position="265"/>
    </location>
</feature>
<dbReference type="Gene3D" id="1.10.10.10">
    <property type="entry name" value="Winged helix-like DNA-binding domain superfamily/Winged helix DNA-binding domain"/>
    <property type="match status" value="1"/>
</dbReference>